<proteinExistence type="predicted"/>
<feature type="region of interest" description="Disordered" evidence="1">
    <location>
        <begin position="17"/>
        <end position="73"/>
    </location>
</feature>
<gene>
    <name evidence="2" type="ORF">GOCE00092_LOCUS727</name>
</gene>
<evidence type="ECO:0000256" key="1">
    <source>
        <dbReference type="SAM" id="MobiDB-lite"/>
    </source>
</evidence>
<reference evidence="2" key="1">
    <citation type="submission" date="2021-01" db="EMBL/GenBank/DDBJ databases">
        <authorList>
            <person name="Corre E."/>
            <person name="Pelletier E."/>
            <person name="Niang G."/>
            <person name="Scheremetjew M."/>
            <person name="Finn R."/>
            <person name="Kale V."/>
            <person name="Holt S."/>
            <person name="Cochrane G."/>
            <person name="Meng A."/>
            <person name="Brown T."/>
            <person name="Cohen L."/>
        </authorList>
    </citation>
    <scope>NUCLEOTIDE SEQUENCE</scope>
    <source>
        <strain evidence="2">CCMP 410</strain>
    </source>
</reference>
<dbReference type="AlphaFoldDB" id="A0A7S1ULN9"/>
<name>A0A7S1ULN9_9STRA</name>
<accession>A0A7S1ULN9</accession>
<organism evidence="2">
    <name type="scientific">Grammatophora oceanica</name>
    <dbReference type="NCBI Taxonomy" id="210454"/>
    <lineage>
        <taxon>Eukaryota</taxon>
        <taxon>Sar</taxon>
        <taxon>Stramenopiles</taxon>
        <taxon>Ochrophyta</taxon>
        <taxon>Bacillariophyta</taxon>
        <taxon>Fragilariophyceae</taxon>
        <taxon>Fragilariophycidae</taxon>
        <taxon>Rhabdonematales</taxon>
        <taxon>Grammatophoraceae</taxon>
        <taxon>Grammatophora</taxon>
    </lineage>
</organism>
<sequence length="153" mass="17433">MVYVLPPEPQTIVQMEVDGASSDGPKATTAKGTKDHKSAKYAQYEKQPRSPLFGTRTTRSTPSDLLDENEEDERYTSIKEIELRRVEQHMIVGKKVHVNPFEYISAHEKMVEFMGKRMPSSELPVMEEEDFVLGESIQTFFQYQMEGSNAPQG</sequence>
<protein>
    <submittedName>
        <fullName evidence="2">Uncharacterized protein</fullName>
    </submittedName>
</protein>
<dbReference type="EMBL" id="HBGK01001364">
    <property type="protein sequence ID" value="CAD9271822.1"/>
    <property type="molecule type" value="Transcribed_RNA"/>
</dbReference>
<evidence type="ECO:0000313" key="2">
    <source>
        <dbReference type="EMBL" id="CAD9271822.1"/>
    </source>
</evidence>